<evidence type="ECO:0000256" key="5">
    <source>
        <dbReference type="ARBA" id="ARBA00023136"/>
    </source>
</evidence>
<reference evidence="7 8" key="1">
    <citation type="submission" date="2015-06" db="EMBL/GenBank/DDBJ databases">
        <title>Talaromyces atroroseus IBT 11181 draft genome.</title>
        <authorList>
            <person name="Rasmussen K.B."/>
            <person name="Rasmussen S."/>
            <person name="Petersen B."/>
            <person name="Sicheritz-Ponten T."/>
            <person name="Mortensen U.H."/>
            <person name="Thrane U."/>
        </authorList>
    </citation>
    <scope>NUCLEOTIDE SEQUENCE [LARGE SCALE GENOMIC DNA]</scope>
    <source>
        <strain evidence="7 8">IBT 11181</strain>
    </source>
</reference>
<evidence type="ECO:0000256" key="1">
    <source>
        <dbReference type="ARBA" id="ARBA00004141"/>
    </source>
</evidence>
<organism evidence="7 8">
    <name type="scientific">Talaromyces atroroseus</name>
    <dbReference type="NCBI Taxonomy" id="1441469"/>
    <lineage>
        <taxon>Eukaryota</taxon>
        <taxon>Fungi</taxon>
        <taxon>Dikarya</taxon>
        <taxon>Ascomycota</taxon>
        <taxon>Pezizomycotina</taxon>
        <taxon>Eurotiomycetes</taxon>
        <taxon>Eurotiomycetidae</taxon>
        <taxon>Eurotiales</taxon>
        <taxon>Trichocomaceae</taxon>
        <taxon>Talaromyces</taxon>
        <taxon>Talaromyces sect. Trachyspermi</taxon>
    </lineage>
</organism>
<feature type="transmembrane region" description="Helical" evidence="6">
    <location>
        <begin position="71"/>
        <end position="91"/>
    </location>
</feature>
<evidence type="ECO:0000256" key="3">
    <source>
        <dbReference type="ARBA" id="ARBA00022692"/>
    </source>
</evidence>
<dbReference type="Pfam" id="PF02133">
    <property type="entry name" value="Transp_cyt_pur"/>
    <property type="match status" value="1"/>
</dbReference>
<dbReference type="Gene3D" id="1.10.4160.10">
    <property type="entry name" value="Hydantoin permease"/>
    <property type="match status" value="2"/>
</dbReference>
<dbReference type="EMBL" id="LFMY01000006">
    <property type="protein sequence ID" value="OKL60049.1"/>
    <property type="molecule type" value="Genomic_DNA"/>
</dbReference>
<feature type="transmembrane region" description="Helical" evidence="6">
    <location>
        <begin position="416"/>
        <end position="435"/>
    </location>
</feature>
<keyword evidence="3 6" id="KW-0812">Transmembrane</keyword>
<comment type="caution">
    <text evidence="7">The sequence shown here is derived from an EMBL/GenBank/DDBJ whole genome shotgun (WGS) entry which is preliminary data.</text>
</comment>
<keyword evidence="8" id="KW-1185">Reference proteome</keyword>
<feature type="transmembrane region" description="Helical" evidence="6">
    <location>
        <begin position="166"/>
        <end position="186"/>
    </location>
</feature>
<dbReference type="InterPro" id="IPR001248">
    <property type="entry name" value="Pur-cyt_permease"/>
</dbReference>
<name>A0A225AWQ9_TALAT</name>
<dbReference type="AlphaFoldDB" id="A0A225AWQ9"/>
<protein>
    <recommendedName>
        <fullName evidence="9">Uracil permease</fullName>
    </recommendedName>
</protein>
<proteinExistence type="inferred from homology"/>
<evidence type="ECO:0000313" key="7">
    <source>
        <dbReference type="EMBL" id="OKL60049.1"/>
    </source>
</evidence>
<gene>
    <name evidence="7" type="ORF">UA08_04971</name>
</gene>
<comment type="similarity">
    <text evidence="2">Belongs to the purine-cytosine permease (2.A.39) family.</text>
</comment>
<evidence type="ECO:0000256" key="6">
    <source>
        <dbReference type="SAM" id="Phobius"/>
    </source>
</evidence>
<evidence type="ECO:0008006" key="9">
    <source>
        <dbReference type="Google" id="ProtNLM"/>
    </source>
</evidence>
<feature type="transmembrane region" description="Helical" evidence="6">
    <location>
        <begin position="284"/>
        <end position="307"/>
    </location>
</feature>
<dbReference type="GO" id="GO:0015205">
    <property type="term" value="F:nucleobase transmembrane transporter activity"/>
    <property type="evidence" value="ECO:0007669"/>
    <property type="project" value="TreeGrafter"/>
</dbReference>
<dbReference type="GO" id="GO:0005886">
    <property type="term" value="C:plasma membrane"/>
    <property type="evidence" value="ECO:0007669"/>
    <property type="project" value="TreeGrafter"/>
</dbReference>
<dbReference type="Proteomes" id="UP000214365">
    <property type="component" value="Unassembled WGS sequence"/>
</dbReference>
<feature type="transmembrane region" description="Helical" evidence="6">
    <location>
        <begin position="384"/>
        <end position="404"/>
    </location>
</feature>
<dbReference type="OrthoDB" id="4214658at2759"/>
<comment type="subcellular location">
    <subcellularLocation>
        <location evidence="1">Membrane</location>
        <topology evidence="1">Multi-pass membrane protein</topology>
    </subcellularLocation>
</comment>
<keyword evidence="4 6" id="KW-1133">Transmembrane helix</keyword>
<dbReference type="PANTHER" id="PTHR30618">
    <property type="entry name" value="NCS1 FAMILY PURINE/PYRIMIDINE TRANSPORTER"/>
    <property type="match status" value="1"/>
</dbReference>
<accession>A0A225AWQ9</accession>
<dbReference type="PANTHER" id="PTHR30618:SF1">
    <property type="entry name" value="URIDINE PERMEASE"/>
    <property type="match status" value="1"/>
</dbReference>
<evidence type="ECO:0000313" key="8">
    <source>
        <dbReference type="Proteomes" id="UP000214365"/>
    </source>
</evidence>
<dbReference type="RefSeq" id="XP_020120170.1">
    <property type="nucleotide sequence ID" value="XM_020267300.1"/>
</dbReference>
<feature type="transmembrane region" description="Helical" evidence="6">
    <location>
        <begin position="44"/>
        <end position="65"/>
    </location>
</feature>
<evidence type="ECO:0000256" key="2">
    <source>
        <dbReference type="ARBA" id="ARBA00008974"/>
    </source>
</evidence>
<keyword evidence="5 6" id="KW-0472">Membrane</keyword>
<dbReference type="InterPro" id="IPR045225">
    <property type="entry name" value="Uracil/uridine/allantoin_perm"/>
</dbReference>
<feature type="transmembrane region" description="Helical" evidence="6">
    <location>
        <begin position="198"/>
        <end position="217"/>
    </location>
</feature>
<sequence length="482" mass="53941">MSIITFLETREYRENHDLGRHQWLDNLDLRPVPQNRRTYTWKSYFWFWISANATPATFYGVSAALAAGLGLWEALMCQLGGQIMIATVFCFNGRPGAVYHIPYPVIARACFGIWGAYWPIFNRIVMTLVWTGVNAVQGGQCAYVLLHSIFPSIANIPDVFPEGVSALNSGGMIGFMVFWVVTTSLLHIQIPDLRPYMYTKLVIFAVCSIALLVWALVEAGGLGSVARQGSTISGSAKSWAIARYIWIYCANGATYATNAADFLRYARKPKNAWWPQLIGFPLSTLIYGLVGNLIVSSSVLIFGELVWNPINLLDMLLVQDYSSGRRAGVFFLSLGFTIFLSSITGVMLCQYFLVSKGYLQIQDFYTSSSTGLYYYRKGWNYRAYIAYIIGIAPNFYGFLGVFGVNITEAATRMYYFAYPVGLILSFGSYYGLCWLDPPPFSKIKEPWQEPVDYFEADDILDGIPTVDVKETVATSTIGTKEV</sequence>
<evidence type="ECO:0000256" key="4">
    <source>
        <dbReference type="ARBA" id="ARBA00022989"/>
    </source>
</evidence>
<feature type="transmembrane region" description="Helical" evidence="6">
    <location>
        <begin position="327"/>
        <end position="354"/>
    </location>
</feature>
<feature type="transmembrane region" description="Helical" evidence="6">
    <location>
        <begin position="103"/>
        <end position="121"/>
    </location>
</feature>
<dbReference type="GeneID" id="31004727"/>